<accession>A0ABU2UV84</accession>
<keyword evidence="4" id="KW-1185">Reference proteome</keyword>
<evidence type="ECO:0000313" key="3">
    <source>
        <dbReference type="EMBL" id="MDT0477199.1"/>
    </source>
</evidence>
<gene>
    <name evidence="3" type="ORF">RM863_34270</name>
</gene>
<dbReference type="InterPro" id="IPR035897">
    <property type="entry name" value="Toll_tir_struct_dom_sf"/>
</dbReference>
<sequence length="209" mass="23790">MTGTFINYRTGDGGRAAEVIDERLVPVFGEDRVFRDRRSMRPGTDFPDYLRRELEQCTVLLALIGPHWLTVRDEATGARRIDVPGDYVHDEIEEALRLNKIVIPVLLDTRLPTADRLPRSIAGLTERQALTLREGYAHHDLDILTTELREYVPEARRKQDTDRGSRHTGNSGSVFDMGNNNSYDIRRSAFGINPVYNEGRSRRKPGDPT</sequence>
<evidence type="ECO:0000256" key="1">
    <source>
        <dbReference type="SAM" id="MobiDB-lite"/>
    </source>
</evidence>
<comment type="caution">
    <text evidence="3">The sequence shown here is derived from an EMBL/GenBank/DDBJ whole genome shotgun (WGS) entry which is preliminary data.</text>
</comment>
<dbReference type="EMBL" id="JAVRFF010000056">
    <property type="protein sequence ID" value="MDT0477199.1"/>
    <property type="molecule type" value="Genomic_DNA"/>
</dbReference>
<reference evidence="3" key="1">
    <citation type="submission" date="2024-05" db="EMBL/GenBank/DDBJ databases">
        <title>30 novel species of actinomycetes from the DSMZ collection.</title>
        <authorList>
            <person name="Nouioui I."/>
        </authorList>
    </citation>
    <scope>NUCLEOTIDE SEQUENCE</scope>
    <source>
        <strain evidence="3">DSM 41014</strain>
    </source>
</reference>
<dbReference type="InterPro" id="IPR000157">
    <property type="entry name" value="TIR_dom"/>
</dbReference>
<feature type="domain" description="TIR" evidence="2">
    <location>
        <begin position="5"/>
        <end position="135"/>
    </location>
</feature>
<dbReference type="SUPFAM" id="SSF52200">
    <property type="entry name" value="Toll/Interleukin receptor TIR domain"/>
    <property type="match status" value="1"/>
</dbReference>
<dbReference type="Pfam" id="PF13676">
    <property type="entry name" value="TIR_2"/>
    <property type="match status" value="1"/>
</dbReference>
<feature type="compositionally biased region" description="Polar residues" evidence="1">
    <location>
        <begin position="167"/>
        <end position="179"/>
    </location>
</feature>
<keyword evidence="3" id="KW-0675">Receptor</keyword>
<feature type="region of interest" description="Disordered" evidence="1">
    <location>
        <begin position="154"/>
        <end position="179"/>
    </location>
</feature>
<evidence type="ECO:0000259" key="2">
    <source>
        <dbReference type="Pfam" id="PF13676"/>
    </source>
</evidence>
<protein>
    <submittedName>
        <fullName evidence="3">Toll/interleukin-1 receptor domain-containing protein</fullName>
    </submittedName>
</protein>
<organism evidence="3 4">
    <name type="scientific">Streptomyces hintoniae</name>
    <dbReference type="NCBI Taxonomy" id="3075521"/>
    <lineage>
        <taxon>Bacteria</taxon>
        <taxon>Bacillati</taxon>
        <taxon>Actinomycetota</taxon>
        <taxon>Actinomycetes</taxon>
        <taxon>Kitasatosporales</taxon>
        <taxon>Streptomycetaceae</taxon>
        <taxon>Streptomyces</taxon>
    </lineage>
</organism>
<evidence type="ECO:0000313" key="4">
    <source>
        <dbReference type="Proteomes" id="UP001180489"/>
    </source>
</evidence>
<dbReference type="Gene3D" id="3.40.50.10140">
    <property type="entry name" value="Toll/interleukin-1 receptor homology (TIR) domain"/>
    <property type="match status" value="1"/>
</dbReference>
<feature type="compositionally biased region" description="Basic and acidic residues" evidence="1">
    <location>
        <begin position="154"/>
        <end position="165"/>
    </location>
</feature>
<dbReference type="RefSeq" id="WP_280904374.1">
    <property type="nucleotide sequence ID" value="NZ_JAVRFF010000056.1"/>
</dbReference>
<proteinExistence type="predicted"/>
<dbReference type="Proteomes" id="UP001180489">
    <property type="component" value="Unassembled WGS sequence"/>
</dbReference>
<name>A0ABU2UV84_9ACTN</name>